<gene>
    <name evidence="1" type="ORF">ABV298_24750</name>
</gene>
<sequence>MELKQHARAGHIPVVVHSAKNEEVTLTPYGGAIAGQALLKKIVTIVENNMAQSAFTAGRLIAYRIVTKLPGNQIQLLSLR</sequence>
<evidence type="ECO:0000313" key="1">
    <source>
        <dbReference type="EMBL" id="XCH23487.1"/>
    </source>
</evidence>
<organism evidence="1">
    <name type="scientific">Dyadobacter sp. 676</name>
    <dbReference type="NCBI Taxonomy" id="3088362"/>
    <lineage>
        <taxon>Bacteria</taxon>
        <taxon>Pseudomonadati</taxon>
        <taxon>Bacteroidota</taxon>
        <taxon>Cytophagia</taxon>
        <taxon>Cytophagales</taxon>
        <taxon>Spirosomataceae</taxon>
        <taxon>Dyadobacter</taxon>
    </lineage>
</organism>
<reference evidence="1" key="1">
    <citation type="submission" date="2024-06" db="EMBL/GenBank/DDBJ databases">
        <title>Sequencing and assembly of the genome of Dyadobacter sp. strain 676, a symbiont of Cyamopsis tetragonoloba.</title>
        <authorList>
            <person name="Guro P."/>
            <person name="Sazanova A."/>
            <person name="Kuznetsova I."/>
            <person name="Belimov A."/>
            <person name="Safronova V."/>
        </authorList>
    </citation>
    <scope>NUCLEOTIDE SEQUENCE</scope>
    <source>
        <strain evidence="1">676</strain>
    </source>
</reference>
<accession>A0AAU8FHP4</accession>
<dbReference type="EMBL" id="CP159289">
    <property type="protein sequence ID" value="XCH23487.1"/>
    <property type="molecule type" value="Genomic_DNA"/>
</dbReference>
<dbReference type="AlphaFoldDB" id="A0AAU8FHP4"/>
<name>A0AAU8FHP4_9BACT</name>
<dbReference type="RefSeq" id="WP_353718811.1">
    <property type="nucleotide sequence ID" value="NZ_CP159289.1"/>
</dbReference>
<proteinExistence type="predicted"/>
<protein>
    <submittedName>
        <fullName evidence="1">Uncharacterized protein</fullName>
    </submittedName>
</protein>